<protein>
    <submittedName>
        <fullName evidence="1">Uncharacterized protein</fullName>
    </submittedName>
</protein>
<sequence>MWWIVLLIIAYMLFSRLDDIIELSKSKSPDYQKEVEQRQYEHQQEQKEITQQLRALIGSECRIKSSDLIYMSNGSSEIKAKISQVDDDWVEVLTLRKKKHLKVYIKIESINSLSKIVAEE</sequence>
<gene>
    <name evidence="1" type="ORF">RAK27_09780</name>
</gene>
<evidence type="ECO:0000313" key="1">
    <source>
        <dbReference type="EMBL" id="MDZ5758944.1"/>
    </source>
</evidence>
<dbReference type="Proteomes" id="UP001290462">
    <property type="component" value="Unassembled WGS sequence"/>
</dbReference>
<name>A0AAW9JWF9_CARML</name>
<dbReference type="RefSeq" id="WP_322808971.1">
    <property type="nucleotide sequence ID" value="NZ_JAVBVO010000003.1"/>
</dbReference>
<comment type="caution">
    <text evidence="1">The sequence shown here is derived from an EMBL/GenBank/DDBJ whole genome shotgun (WGS) entry which is preliminary data.</text>
</comment>
<reference evidence="1" key="1">
    <citation type="submission" date="2023-08" db="EMBL/GenBank/DDBJ databases">
        <title>Genomic characterization of piscicolin 126 produced by Carnobacterium maltaromaticum CM22 strain isolated from salmon (Salmo salar).</title>
        <authorList>
            <person name="Gonzalez-Gragera E."/>
            <person name="Garcia-Lopez J.D."/>
            <person name="Teso-Perez C."/>
            <person name="Gimenez-Hernandez I."/>
            <person name="Peralta-Sanchez J.M."/>
            <person name="Valdivia E."/>
            <person name="Montalban-Lopez M."/>
            <person name="Martin-Platero A.M."/>
            <person name="Banos A."/>
            <person name="Martinez-Bueno M."/>
        </authorList>
    </citation>
    <scope>NUCLEOTIDE SEQUENCE</scope>
    <source>
        <strain evidence="1">CM22</strain>
    </source>
</reference>
<dbReference type="EMBL" id="JAVBVO010000003">
    <property type="protein sequence ID" value="MDZ5758944.1"/>
    <property type="molecule type" value="Genomic_DNA"/>
</dbReference>
<organism evidence="1 2">
    <name type="scientific">Carnobacterium maltaromaticum</name>
    <name type="common">Carnobacterium piscicola</name>
    <dbReference type="NCBI Taxonomy" id="2751"/>
    <lineage>
        <taxon>Bacteria</taxon>
        <taxon>Bacillati</taxon>
        <taxon>Bacillota</taxon>
        <taxon>Bacilli</taxon>
        <taxon>Lactobacillales</taxon>
        <taxon>Carnobacteriaceae</taxon>
        <taxon>Carnobacterium</taxon>
    </lineage>
</organism>
<evidence type="ECO:0000313" key="2">
    <source>
        <dbReference type="Proteomes" id="UP001290462"/>
    </source>
</evidence>
<accession>A0AAW9JWF9</accession>
<proteinExistence type="predicted"/>
<dbReference type="AlphaFoldDB" id="A0AAW9JWF9"/>